<reference evidence="14" key="1">
    <citation type="submission" date="2014-11" db="EMBL/GenBank/DDBJ databases">
        <authorList>
            <person name="Geib S."/>
        </authorList>
    </citation>
    <scope>NUCLEOTIDE SEQUENCE</scope>
</reference>
<dbReference type="GO" id="GO:0031267">
    <property type="term" value="F:small GTPase binding"/>
    <property type="evidence" value="ECO:0007669"/>
    <property type="project" value="InterPro"/>
</dbReference>
<evidence type="ECO:0000313" key="14">
    <source>
        <dbReference type="EMBL" id="JAC97222.1"/>
    </source>
</evidence>
<evidence type="ECO:0000259" key="12">
    <source>
        <dbReference type="PROSITE" id="PS50180"/>
    </source>
</evidence>
<feature type="domain" description="GAT" evidence="13">
    <location>
        <begin position="159"/>
        <end position="291"/>
    </location>
</feature>
<feature type="domain" description="VHS" evidence="11">
    <location>
        <begin position="15"/>
        <end position="137"/>
    </location>
</feature>
<dbReference type="SMART" id="SM00288">
    <property type="entry name" value="VHS"/>
    <property type="match status" value="1"/>
</dbReference>
<evidence type="ECO:0000256" key="2">
    <source>
        <dbReference type="ARBA" id="ARBA00004220"/>
    </source>
</evidence>
<dbReference type="InterPro" id="IPR008153">
    <property type="entry name" value="GAE_dom"/>
</dbReference>
<dbReference type="InterPro" id="IPR002014">
    <property type="entry name" value="VHS_dom"/>
</dbReference>
<dbReference type="InterPro" id="IPR008152">
    <property type="entry name" value="Clathrin_a/b/g-adaptin_app_Ig"/>
</dbReference>
<dbReference type="Gene3D" id="1.20.58.160">
    <property type="match status" value="1"/>
</dbReference>
<organism evidence="14">
    <name type="scientific">Zeugodacus cucurbitae</name>
    <name type="common">Melon fruit fly</name>
    <name type="synonym">Bactrocera cucurbitae</name>
    <dbReference type="NCBI Taxonomy" id="28588"/>
    <lineage>
        <taxon>Eukaryota</taxon>
        <taxon>Metazoa</taxon>
        <taxon>Ecdysozoa</taxon>
        <taxon>Arthropoda</taxon>
        <taxon>Hexapoda</taxon>
        <taxon>Insecta</taxon>
        <taxon>Pterygota</taxon>
        <taxon>Neoptera</taxon>
        <taxon>Endopterygota</taxon>
        <taxon>Diptera</taxon>
        <taxon>Brachycera</taxon>
        <taxon>Muscomorpha</taxon>
        <taxon>Tephritoidea</taxon>
        <taxon>Tephritidae</taxon>
        <taxon>Zeugodacus</taxon>
        <taxon>Zeugodacus</taxon>
    </lineage>
</organism>
<evidence type="ECO:0000256" key="8">
    <source>
        <dbReference type="ARBA" id="ARBA00023034"/>
    </source>
</evidence>
<sequence>MTTNENIMEEMLDRATNPSRENIDELSSQMFCMVVRSNPILVDKALKMIMTKVRSKDITESTRAINLLEECMSKCGPEFQAEVAKFRFLNELVYLVSKKFQGGETPAAIKKRIIECLLLWTAEYPQKTKIQEVYKKLCLENEVDQSTTPVVESKRESTLGIDEKMLSMLINSKDPENYKRANLLIQNRVKQDARRMDFMIQHKSFLQEVTNTVELLEEMLNMYETEGKDVKEQSESISVMRELYHSCKKYKPTMERLPTLLESCDESLIVDAVEINDSLQNVIKRFKTSVGTPTQTQQTNISLDSAIDAKVPKNASENPLKSGNADLLSDLFGDETNVVASSSTTATFSSIVDLEMFGATGTSVERNAEPPTISNPLDDLKSIFDVDSALSGGVPAKAENISDVFSSNILEPTPVSSAKTDLSSALKDADVEADKNSFRKMPTIDKLSEDLFQASLRDLDRVYSFKRTPEKHTLNALAEEKLKCKPISLTHSKDLQKDQNNSENVVHQEKSEEKISNERFESDDDLIISTKSEICDAEAAEAEISKTIDIENIKEESPIKRQTIPLADIEIDLDKVEPAPGDRVLWDDDDIKVMLTFTKDRPSKEVSVIVISVSNKSKLPVQNFRFDASVHKPCKVRLLPPTSVTMPPHKPFRPATPINQVMLLLNPTCKPTDVTCFLGYTLGDDPDPIKEWNVAKDIPYVE</sequence>
<keyword evidence="9" id="KW-0175">Coiled coil</keyword>
<dbReference type="SMART" id="SM00809">
    <property type="entry name" value="Alpha_adaptinC2"/>
    <property type="match status" value="1"/>
</dbReference>
<dbReference type="PANTHER" id="PTHR45905">
    <property type="entry name" value="GOLGI-LOCALIZED, GAMMA-ADAPTIN EAR CONTAINING, ARF BINDING PROTEIN"/>
    <property type="match status" value="1"/>
</dbReference>
<reference evidence="14" key="2">
    <citation type="journal article" date="2015" name="Gigascience">
        <title>Reconstructing a comprehensive transcriptome assembly of a white-pupal translocated strain of the pest fruit fly Bactrocera cucurbitae.</title>
        <authorList>
            <person name="Sim S.B."/>
            <person name="Calla B."/>
            <person name="Hall B."/>
            <person name="DeRego T."/>
            <person name="Geib S.M."/>
        </authorList>
    </citation>
    <scope>NUCLEOTIDE SEQUENCE</scope>
</reference>
<evidence type="ECO:0000256" key="3">
    <source>
        <dbReference type="ARBA" id="ARBA00008099"/>
    </source>
</evidence>
<dbReference type="InterPro" id="IPR013041">
    <property type="entry name" value="Clathrin_app_Ig-like_sf"/>
</dbReference>
<dbReference type="PANTHER" id="PTHR45905:SF1">
    <property type="entry name" value="GOLGI-LOCALIZED, GAMMA-ADAPTIN EAR CONTAINING, ARF BINDING PROTEIN"/>
    <property type="match status" value="1"/>
</dbReference>
<dbReference type="InterPro" id="IPR038425">
    <property type="entry name" value="GAT_sf"/>
</dbReference>
<dbReference type="Pfam" id="PF03127">
    <property type="entry name" value="GAT"/>
    <property type="match status" value="1"/>
</dbReference>
<dbReference type="Gene3D" id="2.60.40.1230">
    <property type="match status" value="1"/>
</dbReference>
<evidence type="ECO:0000256" key="6">
    <source>
        <dbReference type="ARBA" id="ARBA00022843"/>
    </source>
</evidence>
<dbReference type="PROSITE" id="PS50909">
    <property type="entry name" value="GAT"/>
    <property type="match status" value="1"/>
</dbReference>
<evidence type="ECO:0000256" key="1">
    <source>
        <dbReference type="ARBA" id="ARBA00004150"/>
    </source>
</evidence>
<evidence type="ECO:0000256" key="7">
    <source>
        <dbReference type="ARBA" id="ARBA00022927"/>
    </source>
</evidence>
<dbReference type="GO" id="GO:0005802">
    <property type="term" value="C:trans-Golgi network"/>
    <property type="evidence" value="ECO:0007669"/>
    <property type="project" value="InterPro"/>
</dbReference>
<dbReference type="Gene3D" id="1.20.5.170">
    <property type="match status" value="1"/>
</dbReference>
<dbReference type="InterPro" id="IPR004152">
    <property type="entry name" value="GAT_dom"/>
</dbReference>
<dbReference type="Pfam" id="PF00790">
    <property type="entry name" value="VHS"/>
    <property type="match status" value="1"/>
</dbReference>
<evidence type="ECO:0000259" key="13">
    <source>
        <dbReference type="PROSITE" id="PS50909"/>
    </source>
</evidence>
<keyword evidence="6" id="KW-0832">Ubl conjugation</keyword>
<dbReference type="GO" id="GO:0034394">
    <property type="term" value="P:protein localization to cell surface"/>
    <property type="evidence" value="ECO:0007669"/>
    <property type="project" value="TreeGrafter"/>
</dbReference>
<comment type="similarity">
    <text evidence="3">Belongs to the GGA protein family.</text>
</comment>
<evidence type="ECO:0000256" key="4">
    <source>
        <dbReference type="ARBA" id="ARBA00022448"/>
    </source>
</evidence>
<feature type="compositionally biased region" description="Basic and acidic residues" evidence="10">
    <location>
        <begin position="506"/>
        <end position="516"/>
    </location>
</feature>
<keyword evidence="5" id="KW-0967">Endosome</keyword>
<dbReference type="GO" id="GO:0031901">
    <property type="term" value="C:early endosome membrane"/>
    <property type="evidence" value="ECO:0007669"/>
    <property type="project" value="UniProtKB-SubCell"/>
</dbReference>
<dbReference type="PROSITE" id="PS50179">
    <property type="entry name" value="VHS"/>
    <property type="match status" value="1"/>
</dbReference>
<proteinExistence type="inferred from homology"/>
<dbReference type="InterPro" id="IPR027422">
    <property type="entry name" value="GGA1-3"/>
</dbReference>
<evidence type="ECO:0000256" key="10">
    <source>
        <dbReference type="SAM" id="MobiDB-lite"/>
    </source>
</evidence>
<dbReference type="GO" id="GO:0006886">
    <property type="term" value="P:intracellular protein transport"/>
    <property type="evidence" value="ECO:0007669"/>
    <property type="project" value="InterPro"/>
</dbReference>
<keyword evidence="4" id="KW-0813">Transport</keyword>
<dbReference type="SUPFAM" id="SSF48464">
    <property type="entry name" value="ENTH/VHS domain"/>
    <property type="match status" value="1"/>
</dbReference>
<dbReference type="Gene3D" id="1.25.40.90">
    <property type="match status" value="1"/>
</dbReference>
<dbReference type="SUPFAM" id="SSF89009">
    <property type="entry name" value="GAT-like domain"/>
    <property type="match status" value="1"/>
</dbReference>
<evidence type="ECO:0000256" key="5">
    <source>
        <dbReference type="ARBA" id="ARBA00022753"/>
    </source>
</evidence>
<dbReference type="EMBL" id="GBXI01017069">
    <property type="protein sequence ID" value="JAC97222.1"/>
    <property type="molecule type" value="Transcribed_RNA"/>
</dbReference>
<dbReference type="PROSITE" id="PS50180">
    <property type="entry name" value="GAE"/>
    <property type="match status" value="1"/>
</dbReference>
<gene>
    <name evidence="14" type="primary">GGA1_1</name>
    <name evidence="14" type="ORF">g.24406</name>
</gene>
<dbReference type="InterPro" id="IPR008942">
    <property type="entry name" value="ENTH_VHS"/>
</dbReference>
<keyword evidence="7" id="KW-0653">Protein transport</keyword>
<protein>
    <submittedName>
        <fullName evidence="14">ADP-ribosylation factor-binding protein GGA1</fullName>
    </submittedName>
</protein>
<keyword evidence="8" id="KW-0333">Golgi apparatus</keyword>
<dbReference type="Pfam" id="PF02883">
    <property type="entry name" value="Alpha_adaptinC2"/>
    <property type="match status" value="1"/>
</dbReference>
<name>A0A0A1WFN0_ZEUCU</name>
<evidence type="ECO:0000259" key="11">
    <source>
        <dbReference type="PROSITE" id="PS50179"/>
    </source>
</evidence>
<feature type="region of interest" description="Disordered" evidence="10">
    <location>
        <begin position="496"/>
        <end position="516"/>
    </location>
</feature>
<feature type="coiled-coil region" evidence="9">
    <location>
        <begin position="206"/>
        <end position="233"/>
    </location>
</feature>
<comment type="subcellular location">
    <subcellularLocation>
        <location evidence="2">Early endosome membrane</location>
        <topology evidence="2">Peripheral membrane protein</topology>
    </subcellularLocation>
    <subcellularLocation>
        <location evidence="1">Golgi apparatus</location>
        <location evidence="1">trans-Golgi network membrane</location>
        <topology evidence="1">Peripheral membrane protein</topology>
    </subcellularLocation>
</comment>
<feature type="domain" description="GAE" evidence="12">
    <location>
        <begin position="578"/>
        <end position="699"/>
    </location>
</feature>
<accession>A0A0A1WFN0</accession>
<dbReference type="GO" id="GO:0006893">
    <property type="term" value="P:Golgi to plasma membrane transport"/>
    <property type="evidence" value="ECO:0007669"/>
    <property type="project" value="TreeGrafter"/>
</dbReference>
<dbReference type="GO" id="GO:0035091">
    <property type="term" value="F:phosphatidylinositol binding"/>
    <property type="evidence" value="ECO:0007669"/>
    <property type="project" value="InterPro"/>
</dbReference>
<dbReference type="SUPFAM" id="SSF49348">
    <property type="entry name" value="Clathrin adaptor appendage domain"/>
    <property type="match status" value="1"/>
</dbReference>
<evidence type="ECO:0000256" key="9">
    <source>
        <dbReference type="SAM" id="Coils"/>
    </source>
</evidence>
<dbReference type="AlphaFoldDB" id="A0A0A1WFN0"/>
<dbReference type="GO" id="GO:0043130">
    <property type="term" value="F:ubiquitin binding"/>
    <property type="evidence" value="ECO:0007669"/>
    <property type="project" value="InterPro"/>
</dbReference>